<keyword evidence="2" id="KW-1185">Reference proteome</keyword>
<gene>
    <name evidence="3" type="primary">LOC127751109</name>
</gene>
<sequence length="167" mass="17141">MSSLHALCIVHSICICFAPYDDVSFFYHAVQEMNPSDAFKATQAHWSLNTANGQASTSASAGAGAAETTAENSNSVSLLVGNDMSRMATAMERIAEAMPTLVADLQSIQLGNAVPSASEATTDATIHAAGTEATGLSAAKPASEGDKIVGDPDSDGECNLILPLAYC</sequence>
<protein>
    <submittedName>
        <fullName evidence="3">Uncharacterized protein LOC127751109</fullName>
    </submittedName>
</protein>
<dbReference type="GeneID" id="127751109"/>
<reference evidence="3" key="1">
    <citation type="submission" date="2025-08" db="UniProtKB">
        <authorList>
            <consortium name="RefSeq"/>
        </authorList>
    </citation>
    <scope>IDENTIFICATION</scope>
    <source>
        <tissue evidence="3">Whole organism</tissue>
    </source>
</reference>
<feature type="chain" id="PRO_5039137241" evidence="1">
    <location>
        <begin position="19"/>
        <end position="167"/>
    </location>
</feature>
<proteinExistence type="predicted"/>
<organism evidence="2 3">
    <name type="scientific">Frankliniella occidentalis</name>
    <name type="common">Western flower thrips</name>
    <name type="synonym">Euthrips occidentalis</name>
    <dbReference type="NCBI Taxonomy" id="133901"/>
    <lineage>
        <taxon>Eukaryota</taxon>
        <taxon>Metazoa</taxon>
        <taxon>Ecdysozoa</taxon>
        <taxon>Arthropoda</taxon>
        <taxon>Hexapoda</taxon>
        <taxon>Insecta</taxon>
        <taxon>Pterygota</taxon>
        <taxon>Neoptera</taxon>
        <taxon>Paraneoptera</taxon>
        <taxon>Thysanoptera</taxon>
        <taxon>Terebrantia</taxon>
        <taxon>Thripoidea</taxon>
        <taxon>Thripidae</taxon>
        <taxon>Frankliniella</taxon>
    </lineage>
</organism>
<accession>A0A9C6X6S3</accession>
<dbReference type="KEGG" id="foc:127751109"/>
<evidence type="ECO:0000256" key="1">
    <source>
        <dbReference type="SAM" id="SignalP"/>
    </source>
</evidence>
<evidence type="ECO:0000313" key="3">
    <source>
        <dbReference type="RefSeq" id="XP_052130135.1"/>
    </source>
</evidence>
<dbReference type="AlphaFoldDB" id="A0A9C6X6S3"/>
<name>A0A9C6X6S3_FRAOC</name>
<dbReference type="Proteomes" id="UP000504606">
    <property type="component" value="Unplaced"/>
</dbReference>
<keyword evidence="1" id="KW-0732">Signal</keyword>
<dbReference type="RefSeq" id="XP_052130135.1">
    <property type="nucleotide sequence ID" value="XM_052274175.1"/>
</dbReference>
<evidence type="ECO:0000313" key="2">
    <source>
        <dbReference type="Proteomes" id="UP000504606"/>
    </source>
</evidence>
<feature type="signal peptide" evidence="1">
    <location>
        <begin position="1"/>
        <end position="18"/>
    </location>
</feature>